<dbReference type="EMBL" id="BJLP01000025">
    <property type="protein sequence ID" value="GEA81253.1"/>
    <property type="molecule type" value="Genomic_DNA"/>
</dbReference>
<comment type="caution">
    <text evidence="2">The sequence shown here is derived from an EMBL/GenBank/DDBJ whole genome shotgun (WGS) entry which is preliminary data.</text>
</comment>
<feature type="compositionally biased region" description="Low complexity" evidence="1">
    <location>
        <begin position="143"/>
        <end position="220"/>
    </location>
</feature>
<dbReference type="InterPro" id="IPR011050">
    <property type="entry name" value="Pectin_lyase_fold/virulence"/>
</dbReference>
<keyword evidence="3" id="KW-1185">Reference proteome</keyword>
<dbReference type="Proteomes" id="UP000315842">
    <property type="component" value="Unassembled WGS sequence"/>
</dbReference>
<organism evidence="2 3">
    <name type="scientific">Cellulomonas uda</name>
    <dbReference type="NCBI Taxonomy" id="1714"/>
    <lineage>
        <taxon>Bacteria</taxon>
        <taxon>Bacillati</taxon>
        <taxon>Actinomycetota</taxon>
        <taxon>Actinomycetes</taxon>
        <taxon>Micrococcales</taxon>
        <taxon>Cellulomonadaceae</taxon>
        <taxon>Cellulomonas</taxon>
    </lineage>
</organism>
<gene>
    <name evidence="2" type="ORF">CUD01_16970</name>
</gene>
<evidence type="ECO:0000256" key="1">
    <source>
        <dbReference type="SAM" id="MobiDB-lite"/>
    </source>
</evidence>
<reference evidence="2 3" key="1">
    <citation type="submission" date="2019-06" db="EMBL/GenBank/DDBJ databases">
        <title>Whole genome shotgun sequence of Cellulomonas uda NBRC 3747.</title>
        <authorList>
            <person name="Hosoyama A."/>
            <person name="Uohara A."/>
            <person name="Ohji S."/>
            <person name="Ichikawa N."/>
        </authorList>
    </citation>
    <scope>NUCLEOTIDE SEQUENCE [LARGE SCALE GENOMIC DNA]</scope>
    <source>
        <strain evidence="2 3">NBRC 3747</strain>
    </source>
</reference>
<dbReference type="RefSeq" id="WP_141320315.1">
    <property type="nucleotide sequence ID" value="NZ_BJLP01000025.1"/>
</dbReference>
<sequence>MWRAILAGAVAGIAVGVVLVQPGAASDTYRVDQRVMTNVVLRPGTQYVLELPVPRDTTAVSLVVAGQLAWRPTRISVCAGATASSGCTAKPQLVTPTLKPGYAHISLALKPGDRRVVVHNAGASVAVTMRLATYTGPTPPATTTPTPRSTTAAPSPTPRPTATSRPSVAPTTTPTPRATATATPTTRPTATPRPTATASPRPTASPSPTTAPSTGVPGPSNTGVPSGTRLTVHEGDLLISKDGTVVDALDVRGFVRVTAKDVVIKRSVISGRPISSSLGLVMVMPGAGVTIQDSELYAKERSPHVRAVIGSNFTLTRVDMHDVVDQIMITGDDVVVQDSWLHDNVYYESDPTAGGGPTHDDNVQISQGRNIKLLRNRLEDTHNAAIMVTQDAGPVSGLQVVGNTIGHGACSVNLAEKAVGPIASVTLRDNEFVPTQKFAKCAIVADPATIPLLSLRNNTWTSGSAVSVTERQ</sequence>
<evidence type="ECO:0000313" key="3">
    <source>
        <dbReference type="Proteomes" id="UP000315842"/>
    </source>
</evidence>
<dbReference type="SUPFAM" id="SSF51126">
    <property type="entry name" value="Pectin lyase-like"/>
    <property type="match status" value="1"/>
</dbReference>
<protein>
    <recommendedName>
        <fullName evidence="4">Right handed beta helix domain-containing protein</fullName>
    </recommendedName>
</protein>
<dbReference type="AlphaFoldDB" id="A0A4Y3KB61"/>
<proteinExistence type="predicted"/>
<accession>A0A4Y3KB61</accession>
<evidence type="ECO:0000313" key="2">
    <source>
        <dbReference type="EMBL" id="GEA81253.1"/>
    </source>
</evidence>
<feature type="region of interest" description="Disordered" evidence="1">
    <location>
        <begin position="134"/>
        <end position="229"/>
    </location>
</feature>
<name>A0A4Y3KB61_CELUD</name>
<evidence type="ECO:0008006" key="4">
    <source>
        <dbReference type="Google" id="ProtNLM"/>
    </source>
</evidence>